<dbReference type="InterPro" id="IPR004119">
    <property type="entry name" value="EcKL"/>
</dbReference>
<gene>
    <name evidence="1" type="ORF">CIL03_06030</name>
</gene>
<accession>A0A265NBV2</accession>
<dbReference type="Gene3D" id="3.90.1200.10">
    <property type="match status" value="1"/>
</dbReference>
<dbReference type="RefSeq" id="WP_094884609.1">
    <property type="nucleotide sequence ID" value="NZ_NPMS01000002.1"/>
</dbReference>
<dbReference type="SUPFAM" id="SSF56112">
    <property type="entry name" value="Protein kinase-like (PK-like)"/>
    <property type="match status" value="1"/>
</dbReference>
<evidence type="ECO:0008006" key="3">
    <source>
        <dbReference type="Google" id="ProtNLM"/>
    </source>
</evidence>
<dbReference type="EMBL" id="NPMS01000002">
    <property type="protein sequence ID" value="OZU89275.1"/>
    <property type="molecule type" value="Genomic_DNA"/>
</dbReference>
<sequence>MKSNKNYNYILIGNMFYINIEQRSIELLLILYGRTKPFSFFERKTGIPLINRLPGFLIRLLRVLQFTYEFQKVKKDPELINSLPKITTKYFGQCLLELRQGEIKIFNLKEQVVTTEFQCHVSTSEIRDRVNVIEKVTNLAPKLISWNTEERYIVEDYVNFNRPSYNFNNIEKYYLEIFPILDDIRSTAKPKLIDLQSYILSKMNYVESKVEYILDNYPGTIIKVDKIKNFVSYLMTSLKKLDNQEGLLVFSHGDLWEGNILIKNSNYYVIDWDTIDYRSFYFDFYYSLFMLASKNTHFEKVDKKGIDRLIQKMEPSFKLFYGKLQASDNFNYYYDTVVSLKQSEMYRYLFYLELVYLKLQSENVSEDKQLSEVTTWIKRFELYEENLLISR</sequence>
<dbReference type="InterPro" id="IPR011009">
    <property type="entry name" value="Kinase-like_dom_sf"/>
</dbReference>
<evidence type="ECO:0000313" key="2">
    <source>
        <dbReference type="Proteomes" id="UP000216498"/>
    </source>
</evidence>
<reference evidence="1 2" key="1">
    <citation type="submission" date="2017-08" db="EMBL/GenBank/DDBJ databases">
        <title>Virgibacillus indicus sp. nov. and Virgibacillus profoundi sp. nov, two moderately halophilic bacteria isolated from marine sediment by using the Microfluidic Streak Plate.</title>
        <authorList>
            <person name="Xu B."/>
            <person name="Hu B."/>
            <person name="Wang J."/>
            <person name="Zhu Y."/>
            <person name="Huang L."/>
            <person name="Du W."/>
            <person name="Huang Y."/>
        </authorList>
    </citation>
    <scope>NUCLEOTIDE SEQUENCE [LARGE SCALE GENOMIC DNA]</scope>
    <source>
        <strain evidence="1 2">IO3-P2-C2</strain>
    </source>
</reference>
<protein>
    <recommendedName>
        <fullName evidence="3">Aminoglycoside phosphotransferase domain-containing protein</fullName>
    </recommendedName>
</protein>
<keyword evidence="2" id="KW-1185">Reference proteome</keyword>
<proteinExistence type="predicted"/>
<dbReference type="AlphaFoldDB" id="A0A265NBV2"/>
<organism evidence="1 2">
    <name type="scientific">Virgibacillus indicus</name>
    <dbReference type="NCBI Taxonomy" id="2024554"/>
    <lineage>
        <taxon>Bacteria</taxon>
        <taxon>Bacillati</taxon>
        <taxon>Bacillota</taxon>
        <taxon>Bacilli</taxon>
        <taxon>Bacillales</taxon>
        <taxon>Bacillaceae</taxon>
        <taxon>Virgibacillus</taxon>
    </lineage>
</organism>
<comment type="caution">
    <text evidence="1">The sequence shown here is derived from an EMBL/GenBank/DDBJ whole genome shotgun (WGS) entry which is preliminary data.</text>
</comment>
<dbReference type="Pfam" id="PF02958">
    <property type="entry name" value="EcKL"/>
    <property type="match status" value="1"/>
</dbReference>
<name>A0A265NBV2_9BACI</name>
<dbReference type="Proteomes" id="UP000216498">
    <property type="component" value="Unassembled WGS sequence"/>
</dbReference>
<evidence type="ECO:0000313" key="1">
    <source>
        <dbReference type="EMBL" id="OZU89275.1"/>
    </source>
</evidence>
<dbReference type="OrthoDB" id="4030632at2"/>